<dbReference type="GO" id="GO:0016758">
    <property type="term" value="F:hexosyltransferase activity"/>
    <property type="evidence" value="ECO:0007669"/>
    <property type="project" value="UniProtKB-ARBA"/>
</dbReference>
<evidence type="ECO:0000313" key="2">
    <source>
        <dbReference type="EMBL" id="SMC30800.1"/>
    </source>
</evidence>
<name>A0A1W1Y3K1_9LACT</name>
<sequence length="253" mass="28966">MTEQQPVVSIITPVYNAEKLIVETMQSVLEQTYTNWEHLLIDDCSSDNSAEVIKDFSKNDPRIKLISLSENRGAAVARNVGLDKANGDYIAFIDSDDVWAITKLAKQVEFMQTAQLAFSYTDFAFINLSGELIKPSANIPLSLDYHGLLKNTAIACSTVMIDRKQIGNFHMPLVRKGQDTATWLMLMRKYQIKAYGLKEVLNFYRQVPGSISSNRLGALKRTWHTYHQIEELPLWEASYYFTQYVFHAIKRRL</sequence>
<dbReference type="STRING" id="371602.SAMN04487984_0282"/>
<dbReference type="SUPFAM" id="SSF53448">
    <property type="entry name" value="Nucleotide-diphospho-sugar transferases"/>
    <property type="match status" value="1"/>
</dbReference>
<keyword evidence="2" id="KW-0808">Transferase</keyword>
<dbReference type="CDD" id="cd00761">
    <property type="entry name" value="Glyco_tranf_GTA_type"/>
    <property type="match status" value="1"/>
</dbReference>
<protein>
    <submittedName>
        <fullName evidence="2">Teichuronic acid biosynthesis glycosyltransferase TuaG</fullName>
    </submittedName>
</protein>
<organism evidence="2 3">
    <name type="scientific">Aerococcus suis</name>
    <dbReference type="NCBI Taxonomy" id="371602"/>
    <lineage>
        <taxon>Bacteria</taxon>
        <taxon>Bacillati</taxon>
        <taxon>Bacillota</taxon>
        <taxon>Bacilli</taxon>
        <taxon>Lactobacillales</taxon>
        <taxon>Aerococcaceae</taxon>
        <taxon>Aerococcus</taxon>
    </lineage>
</organism>
<dbReference type="OrthoDB" id="8773442at2"/>
<dbReference type="EMBL" id="FWXK01000001">
    <property type="protein sequence ID" value="SMC30800.1"/>
    <property type="molecule type" value="Genomic_DNA"/>
</dbReference>
<gene>
    <name evidence="2" type="ORF">SAMN04487984_0282</name>
</gene>
<dbReference type="RefSeq" id="WP_084097885.1">
    <property type="nucleotide sequence ID" value="NZ_FWXK01000001.1"/>
</dbReference>
<proteinExistence type="predicted"/>
<dbReference type="Pfam" id="PF00535">
    <property type="entry name" value="Glycos_transf_2"/>
    <property type="match status" value="1"/>
</dbReference>
<dbReference type="Gene3D" id="3.90.550.10">
    <property type="entry name" value="Spore Coat Polysaccharide Biosynthesis Protein SpsA, Chain A"/>
    <property type="match status" value="1"/>
</dbReference>
<evidence type="ECO:0000259" key="1">
    <source>
        <dbReference type="Pfam" id="PF00535"/>
    </source>
</evidence>
<accession>A0A1W1Y3K1</accession>
<feature type="domain" description="Glycosyltransferase 2-like" evidence="1">
    <location>
        <begin position="9"/>
        <end position="157"/>
    </location>
</feature>
<dbReference type="PANTHER" id="PTHR22916:SF3">
    <property type="entry name" value="UDP-GLCNAC:BETAGAL BETA-1,3-N-ACETYLGLUCOSAMINYLTRANSFERASE-LIKE PROTEIN 1"/>
    <property type="match status" value="1"/>
</dbReference>
<evidence type="ECO:0000313" key="3">
    <source>
        <dbReference type="Proteomes" id="UP000243884"/>
    </source>
</evidence>
<dbReference type="AlphaFoldDB" id="A0A1W1Y3K1"/>
<keyword evidence="3" id="KW-1185">Reference proteome</keyword>
<dbReference type="PANTHER" id="PTHR22916">
    <property type="entry name" value="GLYCOSYLTRANSFERASE"/>
    <property type="match status" value="1"/>
</dbReference>
<dbReference type="InterPro" id="IPR029044">
    <property type="entry name" value="Nucleotide-diphossugar_trans"/>
</dbReference>
<dbReference type="InterPro" id="IPR001173">
    <property type="entry name" value="Glyco_trans_2-like"/>
</dbReference>
<reference evidence="3" key="1">
    <citation type="submission" date="2017-04" db="EMBL/GenBank/DDBJ databases">
        <authorList>
            <person name="Varghese N."/>
            <person name="Submissions S."/>
        </authorList>
    </citation>
    <scope>NUCLEOTIDE SEQUENCE [LARGE SCALE GENOMIC DNA]</scope>
    <source>
        <strain evidence="3">DSM 21500</strain>
    </source>
</reference>
<dbReference type="Proteomes" id="UP000243884">
    <property type="component" value="Unassembled WGS sequence"/>
</dbReference>